<feature type="domain" description="HTH tetR-type" evidence="6">
    <location>
        <begin position="14"/>
        <end position="74"/>
    </location>
</feature>
<dbReference type="InterPro" id="IPR004111">
    <property type="entry name" value="Repressor_TetR_C"/>
</dbReference>
<dbReference type="SUPFAM" id="SSF48498">
    <property type="entry name" value="Tetracyclin repressor-like, C-terminal domain"/>
    <property type="match status" value="1"/>
</dbReference>
<dbReference type="EMBL" id="JBHRZI010000005">
    <property type="protein sequence ID" value="MFC3890647.1"/>
    <property type="molecule type" value="Genomic_DNA"/>
</dbReference>
<organism evidence="7 8">
    <name type="scientific">Lentzea rhizosphaerae</name>
    <dbReference type="NCBI Taxonomy" id="2041025"/>
    <lineage>
        <taxon>Bacteria</taxon>
        <taxon>Bacillati</taxon>
        <taxon>Actinomycetota</taxon>
        <taxon>Actinomycetes</taxon>
        <taxon>Pseudonocardiales</taxon>
        <taxon>Pseudonocardiaceae</taxon>
        <taxon>Lentzea</taxon>
    </lineage>
</organism>
<reference evidence="8" key="1">
    <citation type="journal article" date="2019" name="Int. J. Syst. Evol. Microbiol.">
        <title>The Global Catalogue of Microorganisms (GCM) 10K type strain sequencing project: providing services to taxonomists for standard genome sequencing and annotation.</title>
        <authorList>
            <consortium name="The Broad Institute Genomics Platform"/>
            <consortium name="The Broad Institute Genome Sequencing Center for Infectious Disease"/>
            <person name="Wu L."/>
            <person name="Ma J."/>
        </authorList>
    </citation>
    <scope>NUCLEOTIDE SEQUENCE [LARGE SCALE GENOMIC DNA]</scope>
    <source>
        <strain evidence="8">CGMCC 4.7405</strain>
    </source>
</reference>
<dbReference type="PANTHER" id="PTHR30055">
    <property type="entry name" value="HTH-TYPE TRANSCRIPTIONAL REGULATOR RUTR"/>
    <property type="match status" value="1"/>
</dbReference>
<dbReference type="InterPro" id="IPR003012">
    <property type="entry name" value="Tet_transcr_reg_TetR"/>
</dbReference>
<dbReference type="InterPro" id="IPR009057">
    <property type="entry name" value="Homeodomain-like_sf"/>
</dbReference>
<dbReference type="PROSITE" id="PS50977">
    <property type="entry name" value="HTH_TETR_2"/>
    <property type="match status" value="1"/>
</dbReference>
<keyword evidence="1" id="KW-0678">Repressor</keyword>
<keyword evidence="8" id="KW-1185">Reference proteome</keyword>
<dbReference type="Gene3D" id="1.10.357.10">
    <property type="entry name" value="Tetracycline Repressor, domain 2"/>
    <property type="match status" value="1"/>
</dbReference>
<dbReference type="InterPro" id="IPR036271">
    <property type="entry name" value="Tet_transcr_reg_TetR-rel_C_sf"/>
</dbReference>
<dbReference type="Proteomes" id="UP001595690">
    <property type="component" value="Unassembled WGS sequence"/>
</dbReference>
<feature type="DNA-binding region" description="H-T-H motif" evidence="5">
    <location>
        <begin position="37"/>
        <end position="56"/>
    </location>
</feature>
<protein>
    <submittedName>
        <fullName evidence="7">TetR/AcrR family transcriptional regulator</fullName>
    </submittedName>
</protein>
<dbReference type="SUPFAM" id="SSF46689">
    <property type="entry name" value="Homeodomain-like"/>
    <property type="match status" value="1"/>
</dbReference>
<dbReference type="InterPro" id="IPR050109">
    <property type="entry name" value="HTH-type_TetR-like_transc_reg"/>
</dbReference>
<evidence type="ECO:0000256" key="3">
    <source>
        <dbReference type="ARBA" id="ARBA00023125"/>
    </source>
</evidence>
<dbReference type="PRINTS" id="PR00400">
    <property type="entry name" value="TETREPRESSOR"/>
</dbReference>
<accession>A0ABV8BMM5</accession>
<evidence type="ECO:0000256" key="5">
    <source>
        <dbReference type="PROSITE-ProRule" id="PRU00335"/>
    </source>
</evidence>
<dbReference type="Gene3D" id="1.10.10.60">
    <property type="entry name" value="Homeodomain-like"/>
    <property type="match status" value="1"/>
</dbReference>
<keyword evidence="3 5" id="KW-0238">DNA-binding</keyword>
<keyword evidence="4" id="KW-0804">Transcription</keyword>
<comment type="caution">
    <text evidence="7">The sequence shown here is derived from an EMBL/GenBank/DDBJ whole genome shotgun (WGS) entry which is preliminary data.</text>
</comment>
<name>A0ABV8BMM5_9PSEU</name>
<dbReference type="InterPro" id="IPR001647">
    <property type="entry name" value="HTH_TetR"/>
</dbReference>
<evidence type="ECO:0000256" key="2">
    <source>
        <dbReference type="ARBA" id="ARBA00023015"/>
    </source>
</evidence>
<dbReference type="PANTHER" id="PTHR30055:SF151">
    <property type="entry name" value="TRANSCRIPTIONAL REGULATORY PROTEIN"/>
    <property type="match status" value="1"/>
</dbReference>
<evidence type="ECO:0000256" key="4">
    <source>
        <dbReference type="ARBA" id="ARBA00023163"/>
    </source>
</evidence>
<evidence type="ECO:0000259" key="6">
    <source>
        <dbReference type="PROSITE" id="PS50977"/>
    </source>
</evidence>
<evidence type="ECO:0000313" key="8">
    <source>
        <dbReference type="Proteomes" id="UP001595690"/>
    </source>
</evidence>
<evidence type="ECO:0000256" key="1">
    <source>
        <dbReference type="ARBA" id="ARBA00022491"/>
    </source>
</evidence>
<dbReference type="RefSeq" id="WP_382368866.1">
    <property type="nucleotide sequence ID" value="NZ_JBHRZI010000005.1"/>
</dbReference>
<keyword evidence="2" id="KW-0805">Transcription regulation</keyword>
<dbReference type="Pfam" id="PF00440">
    <property type="entry name" value="TetR_N"/>
    <property type="match status" value="1"/>
</dbReference>
<dbReference type="Pfam" id="PF02909">
    <property type="entry name" value="TetR_C_1"/>
    <property type="match status" value="1"/>
</dbReference>
<evidence type="ECO:0000313" key="7">
    <source>
        <dbReference type="EMBL" id="MFC3890647.1"/>
    </source>
</evidence>
<sequence length="213" mass="23827">MKDGVRGRVGRAGPLNRARIIRAAMRVVERDGVEVLTMRRLADEIGTAPMSLYRHVADKREVLLELLDAVSRQITDRPLPASSDPGSRLVETVVEVHRVLEANRWVVQAVLAVEELPPSALRLSEHMFAAMRVAGLDERTAAAAHTAIWHYTWGHVFFGHLSATSARAYDREEPTGRARYEELAHVMPAMLEQKSQDVFREGLKAMVDGFLAR</sequence>
<proteinExistence type="predicted"/>
<gene>
    <name evidence="7" type="ORF">ACFOWZ_04120</name>
</gene>